<sequence>MHLRLTSLLALALASTVQALPLEQLQLQLPPGYRIQVAAEVPNARQMALSPKGVLYVGTRRDGRVFALQDLDGDQHYETRHTLMSNRRLPNGVSWSDGDLYVAELTQLVRLPDIGSRLSNPPAPESILTGLPDITHHGWKYLKQAPDGAFFFTLGAPCNVCLESDPRFASIMRFDPATGDASPWAHGVRNSVGFTWHPNDGSLWFTDNGRDHLGDNQPDDELNRAGQEGLHFGFPFRHAREVVDPDFGEGANAVNSQAPAALLGAHVAALGISFYTADQFPDTPETTLFMAQHGSWNRSSKVGYRVMRVETEGKQVRSVEPFITGWLQGEQAWGRPVDVLVEPDGDLLISDDRADVIYRVWYQPDS</sequence>
<gene>
    <name evidence="3" type="ORF">SAMN05421647_11166</name>
</gene>
<dbReference type="Pfam" id="PF23500">
    <property type="entry name" value="DUF7133"/>
    <property type="match status" value="1"/>
</dbReference>
<feature type="signal peptide" evidence="1">
    <location>
        <begin position="1"/>
        <end position="19"/>
    </location>
</feature>
<evidence type="ECO:0000313" key="4">
    <source>
        <dbReference type="Proteomes" id="UP000186895"/>
    </source>
</evidence>
<dbReference type="STRING" id="49186.SAMN05421647_11166"/>
<evidence type="ECO:0000259" key="2">
    <source>
        <dbReference type="Pfam" id="PF23500"/>
    </source>
</evidence>
<dbReference type="InterPro" id="IPR011042">
    <property type="entry name" value="6-blade_b-propeller_TolB-like"/>
</dbReference>
<dbReference type="Proteomes" id="UP000186895">
    <property type="component" value="Unassembled WGS sequence"/>
</dbReference>
<protein>
    <submittedName>
        <fullName evidence="3">Glucose/arabinose dehydrogenase, beta-propeller fold</fullName>
    </submittedName>
</protein>
<evidence type="ECO:0000313" key="3">
    <source>
        <dbReference type="EMBL" id="SIQ91573.1"/>
    </source>
</evidence>
<dbReference type="PANTHER" id="PTHR33546:SF1">
    <property type="entry name" value="LARGE, MULTIFUNCTIONAL SECRETED PROTEIN"/>
    <property type="match status" value="1"/>
</dbReference>
<feature type="chain" id="PRO_5012275209" evidence="1">
    <location>
        <begin position="20"/>
        <end position="366"/>
    </location>
</feature>
<dbReference type="InterPro" id="IPR011041">
    <property type="entry name" value="Quinoprot_gluc/sorb_DH_b-prop"/>
</dbReference>
<keyword evidence="4" id="KW-1185">Reference proteome</keyword>
<keyword evidence="1" id="KW-0732">Signal</keyword>
<dbReference type="AlphaFoldDB" id="A0A1N6WN89"/>
<dbReference type="eggNOG" id="COG2133">
    <property type="taxonomic scope" value="Bacteria"/>
</dbReference>
<dbReference type="EMBL" id="FTMN01000011">
    <property type="protein sequence ID" value="SIQ91573.1"/>
    <property type="molecule type" value="Genomic_DNA"/>
</dbReference>
<dbReference type="PANTHER" id="PTHR33546">
    <property type="entry name" value="LARGE, MULTIFUNCTIONAL SECRETED PROTEIN-RELATED"/>
    <property type="match status" value="1"/>
</dbReference>
<evidence type="ECO:0000256" key="1">
    <source>
        <dbReference type="SAM" id="SignalP"/>
    </source>
</evidence>
<reference evidence="3 4" key="1">
    <citation type="submission" date="2017-01" db="EMBL/GenBank/DDBJ databases">
        <authorList>
            <person name="Mah S.A."/>
            <person name="Swanson W.J."/>
            <person name="Moy G.W."/>
            <person name="Vacquier V.D."/>
        </authorList>
    </citation>
    <scope>NUCLEOTIDE SEQUENCE [LARGE SCALE GENOMIC DNA]</scope>
    <source>
        <strain evidence="3 4">DSM 7027</strain>
    </source>
</reference>
<proteinExistence type="predicted"/>
<dbReference type="InterPro" id="IPR055557">
    <property type="entry name" value="DUF7133"/>
</dbReference>
<dbReference type="Gene3D" id="2.120.10.30">
    <property type="entry name" value="TolB, C-terminal domain"/>
    <property type="match status" value="1"/>
</dbReference>
<accession>A0A1N6WN89</accession>
<organism evidence="3 4">
    <name type="scientific">Marinobacterium stanieri</name>
    <dbReference type="NCBI Taxonomy" id="49186"/>
    <lineage>
        <taxon>Bacteria</taxon>
        <taxon>Pseudomonadati</taxon>
        <taxon>Pseudomonadota</taxon>
        <taxon>Gammaproteobacteria</taxon>
        <taxon>Oceanospirillales</taxon>
        <taxon>Oceanospirillaceae</taxon>
        <taxon>Marinobacterium</taxon>
    </lineage>
</organism>
<feature type="domain" description="DUF7133" evidence="2">
    <location>
        <begin position="27"/>
        <end position="354"/>
    </location>
</feature>
<name>A0A1N6WN89_9GAMM</name>
<dbReference type="SUPFAM" id="SSF50952">
    <property type="entry name" value="Soluble quinoprotein glucose dehydrogenase"/>
    <property type="match status" value="1"/>
</dbReference>
<dbReference type="RefSeq" id="WP_076465546.1">
    <property type="nucleotide sequence ID" value="NZ_FTMN01000011.1"/>
</dbReference>